<organism evidence="6 7">
    <name type="scientific">Nyssa sinensis</name>
    <dbReference type="NCBI Taxonomy" id="561372"/>
    <lineage>
        <taxon>Eukaryota</taxon>
        <taxon>Viridiplantae</taxon>
        <taxon>Streptophyta</taxon>
        <taxon>Embryophyta</taxon>
        <taxon>Tracheophyta</taxon>
        <taxon>Spermatophyta</taxon>
        <taxon>Magnoliopsida</taxon>
        <taxon>eudicotyledons</taxon>
        <taxon>Gunneridae</taxon>
        <taxon>Pentapetalae</taxon>
        <taxon>asterids</taxon>
        <taxon>Cornales</taxon>
        <taxon>Nyssaceae</taxon>
        <taxon>Nyssa</taxon>
    </lineage>
</organism>
<reference evidence="6 7" key="1">
    <citation type="submission" date="2019-09" db="EMBL/GenBank/DDBJ databases">
        <title>A chromosome-level genome assembly of the Chinese tupelo Nyssa sinensis.</title>
        <authorList>
            <person name="Yang X."/>
            <person name="Kang M."/>
            <person name="Yang Y."/>
            <person name="Xiong H."/>
            <person name="Wang M."/>
            <person name="Zhang Z."/>
            <person name="Wang Z."/>
            <person name="Wu H."/>
            <person name="Ma T."/>
            <person name="Liu J."/>
            <person name="Xi Z."/>
        </authorList>
    </citation>
    <scope>NUCLEOTIDE SEQUENCE [LARGE SCALE GENOMIC DNA]</scope>
    <source>
        <strain evidence="6">J267</strain>
        <tissue evidence="6">Leaf</tissue>
    </source>
</reference>
<accession>A0A5J5AY85</accession>
<keyword evidence="7" id="KW-1185">Reference proteome</keyword>
<dbReference type="SUPFAM" id="SSF101936">
    <property type="entry name" value="DNA-binding pseudobarrel domain"/>
    <property type="match status" value="1"/>
</dbReference>
<protein>
    <recommendedName>
        <fullName evidence="8">TF-B3 domain-containing protein</fullName>
    </recommendedName>
</protein>
<evidence type="ECO:0000313" key="7">
    <source>
        <dbReference type="Proteomes" id="UP000325577"/>
    </source>
</evidence>
<evidence type="ECO:0000256" key="4">
    <source>
        <dbReference type="ARBA" id="ARBA00023163"/>
    </source>
</evidence>
<evidence type="ECO:0000256" key="2">
    <source>
        <dbReference type="ARBA" id="ARBA00023015"/>
    </source>
</evidence>
<dbReference type="GO" id="GO:0005634">
    <property type="term" value="C:nucleus"/>
    <property type="evidence" value="ECO:0007669"/>
    <property type="project" value="UniProtKB-SubCell"/>
</dbReference>
<evidence type="ECO:0000256" key="5">
    <source>
        <dbReference type="ARBA" id="ARBA00023242"/>
    </source>
</evidence>
<sequence length="126" mass="14647">MKGGRIAEVCFQKELSDSDINTALEIPGGAMNLPPADEDMRVLDQNNRVWTFNAGTRRDGRRHMRKNWRRFKNFADPSFVDATDPSLKALKDYPLLMLQIRVKFLWLTYVKAEDLMNKNLNISHCF</sequence>
<dbReference type="OrthoDB" id="1814692at2759"/>
<gene>
    <name evidence="6" type="ORF">F0562_030332</name>
</gene>
<name>A0A5J5AY85_9ASTE</name>
<evidence type="ECO:0000256" key="3">
    <source>
        <dbReference type="ARBA" id="ARBA00023125"/>
    </source>
</evidence>
<keyword evidence="3" id="KW-0238">DNA-binding</keyword>
<dbReference type="EMBL" id="CM018040">
    <property type="protein sequence ID" value="KAA8535329.1"/>
    <property type="molecule type" value="Genomic_DNA"/>
</dbReference>
<dbReference type="InterPro" id="IPR015300">
    <property type="entry name" value="DNA-bd_pseudobarrel_sf"/>
</dbReference>
<dbReference type="Proteomes" id="UP000325577">
    <property type="component" value="Linkage Group LG17"/>
</dbReference>
<dbReference type="AlphaFoldDB" id="A0A5J5AY85"/>
<comment type="subcellular location">
    <subcellularLocation>
        <location evidence="1">Nucleus</location>
    </subcellularLocation>
</comment>
<evidence type="ECO:0008006" key="8">
    <source>
        <dbReference type="Google" id="ProtNLM"/>
    </source>
</evidence>
<dbReference type="GO" id="GO:0003677">
    <property type="term" value="F:DNA binding"/>
    <property type="evidence" value="ECO:0007669"/>
    <property type="project" value="UniProtKB-KW"/>
</dbReference>
<evidence type="ECO:0000313" key="6">
    <source>
        <dbReference type="EMBL" id="KAA8535329.1"/>
    </source>
</evidence>
<keyword evidence="2" id="KW-0805">Transcription regulation</keyword>
<evidence type="ECO:0000256" key="1">
    <source>
        <dbReference type="ARBA" id="ARBA00004123"/>
    </source>
</evidence>
<proteinExistence type="predicted"/>
<keyword evidence="5" id="KW-0539">Nucleus</keyword>
<keyword evidence="4" id="KW-0804">Transcription</keyword>